<protein>
    <submittedName>
        <fullName evidence="3">Uncharacterized protein LOC100213673</fullName>
    </submittedName>
</protein>
<feature type="transmembrane region" description="Helical" evidence="1">
    <location>
        <begin position="155"/>
        <end position="173"/>
    </location>
</feature>
<sequence>MVDYRETSTMISDFVLALVSYVAGTYRMNKLREYSWRHATLSWFAMFGFSFIGFAAIVGFVRFGYFFPKRQYLIKGWHHYFTDLASVIGLPMLAAAYSQRTEWQNLCWFFFVLSILSTLLHCISLLRMPVRDFCACLAILFIIISSLFMEFQSQLNIYGLAGCGCVILSVLVNDQGRGIQGFKNVDLFHYIMAIGICFLAEGLLS</sequence>
<keyword evidence="2" id="KW-1185">Reference proteome</keyword>
<feature type="transmembrane region" description="Helical" evidence="1">
    <location>
        <begin position="133"/>
        <end position="149"/>
    </location>
</feature>
<dbReference type="Proteomes" id="UP001652625">
    <property type="component" value="Chromosome 13"/>
</dbReference>
<keyword evidence="1" id="KW-1133">Transmembrane helix</keyword>
<gene>
    <name evidence="3" type="primary">LOC100213673</name>
</gene>
<name>A0ABM4DF26_HYDVU</name>
<evidence type="ECO:0000313" key="2">
    <source>
        <dbReference type="Proteomes" id="UP001652625"/>
    </source>
</evidence>
<evidence type="ECO:0000313" key="3">
    <source>
        <dbReference type="RefSeq" id="XP_065673009.1"/>
    </source>
</evidence>
<feature type="transmembrane region" description="Helical" evidence="1">
    <location>
        <begin position="185"/>
        <end position="204"/>
    </location>
</feature>
<dbReference type="RefSeq" id="XP_065673009.1">
    <property type="nucleotide sequence ID" value="XM_065816937.1"/>
</dbReference>
<dbReference type="InterPro" id="IPR054235">
    <property type="entry name" value="DUF6962"/>
</dbReference>
<keyword evidence="1" id="KW-0472">Membrane</keyword>
<dbReference type="Pfam" id="PF22285">
    <property type="entry name" value="DUF6962"/>
    <property type="match status" value="1"/>
</dbReference>
<feature type="transmembrane region" description="Helical" evidence="1">
    <location>
        <begin position="103"/>
        <end position="126"/>
    </location>
</feature>
<evidence type="ECO:0000256" key="1">
    <source>
        <dbReference type="SAM" id="Phobius"/>
    </source>
</evidence>
<dbReference type="GeneID" id="100213673"/>
<reference evidence="3" key="1">
    <citation type="submission" date="2025-08" db="UniProtKB">
        <authorList>
            <consortium name="RefSeq"/>
        </authorList>
    </citation>
    <scope>IDENTIFICATION</scope>
</reference>
<keyword evidence="1" id="KW-0812">Transmembrane</keyword>
<accession>A0ABM4DF26</accession>
<feature type="transmembrane region" description="Helical" evidence="1">
    <location>
        <begin position="77"/>
        <end position="97"/>
    </location>
</feature>
<feature type="transmembrane region" description="Helical" evidence="1">
    <location>
        <begin position="43"/>
        <end position="65"/>
    </location>
</feature>
<proteinExistence type="predicted"/>
<organism evidence="2 3">
    <name type="scientific">Hydra vulgaris</name>
    <name type="common">Hydra</name>
    <name type="synonym">Hydra attenuata</name>
    <dbReference type="NCBI Taxonomy" id="6087"/>
    <lineage>
        <taxon>Eukaryota</taxon>
        <taxon>Metazoa</taxon>
        <taxon>Cnidaria</taxon>
        <taxon>Hydrozoa</taxon>
        <taxon>Hydroidolina</taxon>
        <taxon>Anthoathecata</taxon>
        <taxon>Aplanulata</taxon>
        <taxon>Hydridae</taxon>
        <taxon>Hydra</taxon>
    </lineage>
</organism>